<organism evidence="2 3">
    <name type="scientific">Nelumbo nucifera</name>
    <name type="common">Sacred lotus</name>
    <dbReference type="NCBI Taxonomy" id="4432"/>
    <lineage>
        <taxon>Eukaryota</taxon>
        <taxon>Viridiplantae</taxon>
        <taxon>Streptophyta</taxon>
        <taxon>Embryophyta</taxon>
        <taxon>Tracheophyta</taxon>
        <taxon>Spermatophyta</taxon>
        <taxon>Magnoliopsida</taxon>
        <taxon>Proteales</taxon>
        <taxon>Nelumbonaceae</taxon>
        <taxon>Nelumbo</taxon>
    </lineage>
</organism>
<proteinExistence type="predicted"/>
<dbReference type="GO" id="GO:0046872">
    <property type="term" value="F:metal ion binding"/>
    <property type="evidence" value="ECO:0007669"/>
    <property type="project" value="InterPro"/>
</dbReference>
<dbReference type="Proteomes" id="UP000607653">
    <property type="component" value="Unassembled WGS sequence"/>
</dbReference>
<evidence type="ECO:0000313" key="3">
    <source>
        <dbReference type="Proteomes" id="UP000607653"/>
    </source>
</evidence>
<accession>A0A822ZP71</accession>
<sequence>MGRYATITSTLFFLNEKKEEAKPDKPSGEKEEKKTEESKDSKGSEEAKEKEPPPTPEEVVLRVYMHCEGCAKKVKRSLRGFEERRRGVEK</sequence>
<dbReference type="AlphaFoldDB" id="A0A822ZP71"/>
<name>A0A822ZP71_NELNU</name>
<dbReference type="InterPro" id="IPR006121">
    <property type="entry name" value="HMA_dom"/>
</dbReference>
<feature type="region of interest" description="Disordered" evidence="1">
    <location>
        <begin position="14"/>
        <end position="58"/>
    </location>
</feature>
<evidence type="ECO:0000313" key="2">
    <source>
        <dbReference type="EMBL" id="DAD45149.1"/>
    </source>
</evidence>
<keyword evidence="3" id="KW-1185">Reference proteome</keyword>
<dbReference type="SUPFAM" id="SSF55008">
    <property type="entry name" value="HMA, heavy metal-associated domain"/>
    <property type="match status" value="1"/>
</dbReference>
<reference evidence="2 3" key="1">
    <citation type="journal article" date="2020" name="Mol. Biol. Evol.">
        <title>Distinct Expression and Methylation Patterns for Genes with Different Fates following a Single Whole-Genome Duplication in Flowering Plants.</title>
        <authorList>
            <person name="Shi T."/>
            <person name="Rahmani R.S."/>
            <person name="Gugger P.F."/>
            <person name="Wang M."/>
            <person name="Li H."/>
            <person name="Zhang Y."/>
            <person name="Li Z."/>
            <person name="Wang Q."/>
            <person name="Van de Peer Y."/>
            <person name="Marchal K."/>
            <person name="Chen J."/>
        </authorList>
    </citation>
    <scope>NUCLEOTIDE SEQUENCE [LARGE SCALE GENOMIC DNA]</scope>
    <source>
        <tissue evidence="2">Leaf</tissue>
    </source>
</reference>
<evidence type="ECO:0000256" key="1">
    <source>
        <dbReference type="SAM" id="MobiDB-lite"/>
    </source>
</evidence>
<protein>
    <recommendedName>
        <fullName evidence="4">Heavy metal-associated isoprenylated plant protein 3-like</fullName>
    </recommendedName>
</protein>
<dbReference type="EMBL" id="DUZY01000007">
    <property type="protein sequence ID" value="DAD45149.1"/>
    <property type="molecule type" value="Genomic_DNA"/>
</dbReference>
<dbReference type="Gene3D" id="3.30.70.100">
    <property type="match status" value="1"/>
</dbReference>
<dbReference type="CDD" id="cd00371">
    <property type="entry name" value="HMA"/>
    <property type="match status" value="1"/>
</dbReference>
<gene>
    <name evidence="2" type="ORF">HUJ06_003379</name>
</gene>
<dbReference type="InterPro" id="IPR036163">
    <property type="entry name" value="HMA_dom_sf"/>
</dbReference>
<feature type="compositionally biased region" description="Basic and acidic residues" evidence="1">
    <location>
        <begin position="15"/>
        <end position="52"/>
    </location>
</feature>
<evidence type="ECO:0008006" key="4">
    <source>
        <dbReference type="Google" id="ProtNLM"/>
    </source>
</evidence>
<comment type="caution">
    <text evidence="2">The sequence shown here is derived from an EMBL/GenBank/DDBJ whole genome shotgun (WGS) entry which is preliminary data.</text>
</comment>